<evidence type="ECO:0000313" key="2">
    <source>
        <dbReference type="EMBL" id="EFA02524.1"/>
    </source>
</evidence>
<feature type="signal peptide" evidence="1">
    <location>
        <begin position="1"/>
        <end position="18"/>
    </location>
</feature>
<dbReference type="Proteomes" id="UP000007266">
    <property type="component" value="Linkage group 4"/>
</dbReference>
<evidence type="ECO:0000313" key="3">
    <source>
        <dbReference type="Proteomes" id="UP000007266"/>
    </source>
</evidence>
<sequence>MNTLFVAVIASLAALSAAKPSGILGGGLLAGPIGWGGGAVLTAPSAGAVISGPALGLAAPLAVAAAPVAIAAPLGVGAITNGGGTIAATAAGAAVRGPGTAPVVVAGPSGKIAADGLWGPTANIGLGAIGLGKAW</sequence>
<dbReference type="EMBL" id="KQ971338">
    <property type="protein sequence ID" value="EFA02524.1"/>
    <property type="molecule type" value="Genomic_DNA"/>
</dbReference>
<dbReference type="InParanoid" id="D2A0L3"/>
<dbReference type="KEGG" id="tca:655120"/>
<keyword evidence="3" id="KW-1185">Reference proteome</keyword>
<gene>
    <name evidence="2" type="primary">AUGUSTUS-3.0.2_08229</name>
    <name evidence="2" type="ORF">TcasGA2_TC008229</name>
</gene>
<proteinExistence type="predicted"/>
<dbReference type="PhylomeDB" id="D2A0L3"/>
<keyword evidence="1" id="KW-0732">Signal</keyword>
<protein>
    <submittedName>
        <fullName evidence="2">Uncharacterized protein</fullName>
    </submittedName>
</protein>
<reference evidence="2 3" key="2">
    <citation type="journal article" date="2010" name="Nucleic Acids Res.">
        <title>BeetleBase in 2010: revisions to provide comprehensive genomic information for Tribolium castaneum.</title>
        <authorList>
            <person name="Kim H.S."/>
            <person name="Murphy T."/>
            <person name="Xia J."/>
            <person name="Caragea D."/>
            <person name="Park Y."/>
            <person name="Beeman R.W."/>
            <person name="Lorenzen M.D."/>
            <person name="Butcher S."/>
            <person name="Manak J.R."/>
            <person name="Brown S.J."/>
        </authorList>
    </citation>
    <scope>GENOME REANNOTATION</scope>
    <source>
        <strain evidence="2 3">Georgia GA2</strain>
    </source>
</reference>
<organism evidence="2 3">
    <name type="scientific">Tribolium castaneum</name>
    <name type="common">Red flour beetle</name>
    <dbReference type="NCBI Taxonomy" id="7070"/>
    <lineage>
        <taxon>Eukaryota</taxon>
        <taxon>Metazoa</taxon>
        <taxon>Ecdysozoa</taxon>
        <taxon>Arthropoda</taxon>
        <taxon>Hexapoda</taxon>
        <taxon>Insecta</taxon>
        <taxon>Pterygota</taxon>
        <taxon>Neoptera</taxon>
        <taxon>Endopterygota</taxon>
        <taxon>Coleoptera</taxon>
        <taxon>Polyphaga</taxon>
        <taxon>Cucujiformia</taxon>
        <taxon>Tenebrionidae</taxon>
        <taxon>Tenebrionidae incertae sedis</taxon>
        <taxon>Tribolium</taxon>
    </lineage>
</organism>
<reference evidence="2 3" key="1">
    <citation type="journal article" date="2008" name="Nature">
        <title>The genome of the model beetle and pest Tribolium castaneum.</title>
        <authorList>
            <consortium name="Tribolium Genome Sequencing Consortium"/>
            <person name="Richards S."/>
            <person name="Gibbs R.A."/>
            <person name="Weinstock G.M."/>
            <person name="Brown S.J."/>
            <person name="Denell R."/>
            <person name="Beeman R.W."/>
            <person name="Gibbs R."/>
            <person name="Beeman R.W."/>
            <person name="Brown S.J."/>
            <person name="Bucher G."/>
            <person name="Friedrich M."/>
            <person name="Grimmelikhuijzen C.J."/>
            <person name="Klingler M."/>
            <person name="Lorenzen M."/>
            <person name="Richards S."/>
            <person name="Roth S."/>
            <person name="Schroder R."/>
            <person name="Tautz D."/>
            <person name="Zdobnov E.M."/>
            <person name="Muzny D."/>
            <person name="Gibbs R.A."/>
            <person name="Weinstock G.M."/>
            <person name="Attaway T."/>
            <person name="Bell S."/>
            <person name="Buhay C.J."/>
            <person name="Chandrabose M.N."/>
            <person name="Chavez D."/>
            <person name="Clerk-Blankenburg K.P."/>
            <person name="Cree A."/>
            <person name="Dao M."/>
            <person name="Davis C."/>
            <person name="Chacko J."/>
            <person name="Dinh H."/>
            <person name="Dugan-Rocha S."/>
            <person name="Fowler G."/>
            <person name="Garner T.T."/>
            <person name="Garnes J."/>
            <person name="Gnirke A."/>
            <person name="Hawes A."/>
            <person name="Hernandez J."/>
            <person name="Hines S."/>
            <person name="Holder M."/>
            <person name="Hume J."/>
            <person name="Jhangiani S.N."/>
            <person name="Joshi V."/>
            <person name="Khan Z.M."/>
            <person name="Jackson L."/>
            <person name="Kovar C."/>
            <person name="Kowis A."/>
            <person name="Lee S."/>
            <person name="Lewis L.R."/>
            <person name="Margolis J."/>
            <person name="Morgan M."/>
            <person name="Nazareth L.V."/>
            <person name="Nguyen N."/>
            <person name="Okwuonu G."/>
            <person name="Parker D."/>
            <person name="Richards S."/>
            <person name="Ruiz S.J."/>
            <person name="Santibanez J."/>
            <person name="Savard J."/>
            <person name="Scherer S.E."/>
            <person name="Schneider B."/>
            <person name="Sodergren E."/>
            <person name="Tautz D."/>
            <person name="Vattahil S."/>
            <person name="Villasana D."/>
            <person name="White C.S."/>
            <person name="Wright R."/>
            <person name="Park Y."/>
            <person name="Beeman R.W."/>
            <person name="Lord J."/>
            <person name="Oppert B."/>
            <person name="Lorenzen M."/>
            <person name="Brown S."/>
            <person name="Wang L."/>
            <person name="Savard J."/>
            <person name="Tautz D."/>
            <person name="Richards S."/>
            <person name="Weinstock G."/>
            <person name="Gibbs R.A."/>
            <person name="Liu Y."/>
            <person name="Worley K."/>
            <person name="Weinstock G."/>
            <person name="Elsik C.G."/>
            <person name="Reese J.T."/>
            <person name="Elhaik E."/>
            <person name="Landan G."/>
            <person name="Graur D."/>
            <person name="Arensburger P."/>
            <person name="Atkinson P."/>
            <person name="Beeman R.W."/>
            <person name="Beidler J."/>
            <person name="Brown S.J."/>
            <person name="Demuth J.P."/>
            <person name="Drury D.W."/>
            <person name="Du Y.Z."/>
            <person name="Fujiwara H."/>
            <person name="Lorenzen M."/>
            <person name="Maselli V."/>
            <person name="Osanai M."/>
            <person name="Park Y."/>
            <person name="Robertson H.M."/>
            <person name="Tu Z."/>
            <person name="Wang J.J."/>
            <person name="Wang S."/>
            <person name="Richards S."/>
            <person name="Song H."/>
            <person name="Zhang L."/>
            <person name="Sodergren E."/>
            <person name="Werner D."/>
            <person name="Stanke M."/>
            <person name="Morgenstern B."/>
            <person name="Solovyev V."/>
            <person name="Kosarev P."/>
            <person name="Brown G."/>
            <person name="Chen H.C."/>
            <person name="Ermolaeva O."/>
            <person name="Hlavina W."/>
            <person name="Kapustin Y."/>
            <person name="Kiryutin B."/>
            <person name="Kitts P."/>
            <person name="Maglott D."/>
            <person name="Pruitt K."/>
            <person name="Sapojnikov V."/>
            <person name="Souvorov A."/>
            <person name="Mackey A.J."/>
            <person name="Waterhouse R.M."/>
            <person name="Wyder S."/>
            <person name="Zdobnov E.M."/>
            <person name="Zdobnov E.M."/>
            <person name="Wyder S."/>
            <person name="Kriventseva E.V."/>
            <person name="Kadowaki T."/>
            <person name="Bork P."/>
            <person name="Aranda M."/>
            <person name="Bao R."/>
            <person name="Beermann A."/>
            <person name="Berns N."/>
            <person name="Bolognesi R."/>
            <person name="Bonneton F."/>
            <person name="Bopp D."/>
            <person name="Brown S.J."/>
            <person name="Bucher G."/>
            <person name="Butts T."/>
            <person name="Chaumot A."/>
            <person name="Denell R.E."/>
            <person name="Ferrier D.E."/>
            <person name="Friedrich M."/>
            <person name="Gordon C.M."/>
            <person name="Jindra M."/>
            <person name="Klingler M."/>
            <person name="Lan Q."/>
            <person name="Lattorff H.M."/>
            <person name="Laudet V."/>
            <person name="von Levetsow C."/>
            <person name="Liu Z."/>
            <person name="Lutz R."/>
            <person name="Lynch J.A."/>
            <person name="da Fonseca R.N."/>
            <person name="Posnien N."/>
            <person name="Reuter R."/>
            <person name="Roth S."/>
            <person name="Savard J."/>
            <person name="Schinko J.B."/>
            <person name="Schmitt C."/>
            <person name="Schoppmeier M."/>
            <person name="Schroder R."/>
            <person name="Shippy T.D."/>
            <person name="Simonnet F."/>
            <person name="Marques-Souza H."/>
            <person name="Tautz D."/>
            <person name="Tomoyasu Y."/>
            <person name="Trauner J."/>
            <person name="Van der Zee M."/>
            <person name="Vervoort M."/>
            <person name="Wittkopp N."/>
            <person name="Wimmer E.A."/>
            <person name="Yang X."/>
            <person name="Jones A.K."/>
            <person name="Sattelle D.B."/>
            <person name="Ebert P.R."/>
            <person name="Nelson D."/>
            <person name="Scott J.G."/>
            <person name="Beeman R.W."/>
            <person name="Muthukrishnan S."/>
            <person name="Kramer K.J."/>
            <person name="Arakane Y."/>
            <person name="Beeman R.W."/>
            <person name="Zhu Q."/>
            <person name="Hogenkamp D."/>
            <person name="Dixit R."/>
            <person name="Oppert B."/>
            <person name="Jiang H."/>
            <person name="Zou Z."/>
            <person name="Marshall J."/>
            <person name="Elpidina E."/>
            <person name="Vinokurov K."/>
            <person name="Oppert C."/>
            <person name="Zou Z."/>
            <person name="Evans J."/>
            <person name="Lu Z."/>
            <person name="Zhao P."/>
            <person name="Sumathipala N."/>
            <person name="Altincicek B."/>
            <person name="Vilcinskas A."/>
            <person name="Williams M."/>
            <person name="Hultmark D."/>
            <person name="Hetru C."/>
            <person name="Jiang H."/>
            <person name="Grimmelikhuijzen C.J."/>
            <person name="Hauser F."/>
            <person name="Cazzamali G."/>
            <person name="Williamson M."/>
            <person name="Park Y."/>
            <person name="Li B."/>
            <person name="Tanaka Y."/>
            <person name="Predel R."/>
            <person name="Neupert S."/>
            <person name="Schachtner J."/>
            <person name="Verleyen P."/>
            <person name="Raible F."/>
            <person name="Bork P."/>
            <person name="Friedrich M."/>
            <person name="Walden K.K."/>
            <person name="Robertson H.M."/>
            <person name="Angeli S."/>
            <person name="Foret S."/>
            <person name="Bucher G."/>
            <person name="Schuetz S."/>
            <person name="Maleszka R."/>
            <person name="Wimmer E.A."/>
            <person name="Beeman R.W."/>
            <person name="Lorenzen M."/>
            <person name="Tomoyasu Y."/>
            <person name="Miller S.C."/>
            <person name="Grossmann D."/>
            <person name="Bucher G."/>
        </authorList>
    </citation>
    <scope>NUCLEOTIDE SEQUENCE [LARGE SCALE GENOMIC DNA]</scope>
    <source>
        <strain evidence="2 3">Georgia GA2</strain>
    </source>
</reference>
<name>D2A0L3_TRICA</name>
<evidence type="ECO:0000256" key="1">
    <source>
        <dbReference type="SAM" id="SignalP"/>
    </source>
</evidence>
<accession>D2A0L3</accession>
<dbReference type="HOGENOM" id="CLU_122105_0_0_1"/>
<feature type="chain" id="PRO_5003026983" evidence="1">
    <location>
        <begin position="19"/>
        <end position="135"/>
    </location>
</feature>
<dbReference type="AlphaFoldDB" id="D2A0L3"/>